<comment type="caution">
    <text evidence="1">The sequence shown here is derived from an EMBL/GenBank/DDBJ whole genome shotgun (WGS) entry which is preliminary data.</text>
</comment>
<dbReference type="AlphaFoldDB" id="A0A098QW39"/>
<proteinExistence type="predicted"/>
<accession>A0A098QW39</accession>
<keyword evidence="2" id="KW-1185">Reference proteome</keyword>
<sequence>MSRHSYRSGYTPSLLTSILGMLCWIFLVLPLSGQDQTGSAGADRHGDPAAIPTELQEVLQQEFP</sequence>
<organism evidence="1 2">
    <name type="scientific">Spirochaeta lutea</name>
    <dbReference type="NCBI Taxonomy" id="1480694"/>
    <lineage>
        <taxon>Bacteria</taxon>
        <taxon>Pseudomonadati</taxon>
        <taxon>Spirochaetota</taxon>
        <taxon>Spirochaetia</taxon>
        <taxon>Spirochaetales</taxon>
        <taxon>Spirochaetaceae</taxon>
        <taxon>Spirochaeta</taxon>
    </lineage>
</organism>
<gene>
    <name evidence="1" type="ORF">DC28_08185</name>
</gene>
<dbReference type="STRING" id="1480694.DC28_08185"/>
<evidence type="ECO:0000313" key="2">
    <source>
        <dbReference type="Proteomes" id="UP000029692"/>
    </source>
</evidence>
<name>A0A098QW39_9SPIO</name>
<evidence type="ECO:0000313" key="1">
    <source>
        <dbReference type="EMBL" id="KGE72070.1"/>
    </source>
</evidence>
<reference evidence="1 2" key="1">
    <citation type="submission" date="2014-05" db="EMBL/GenBank/DDBJ databases">
        <title>De novo Genome Sequence of Spirocheata sp.</title>
        <authorList>
            <person name="Shivani Y."/>
            <person name="Subhash Y."/>
            <person name="Tushar L."/>
            <person name="Sasikala C."/>
            <person name="Ramana C.V."/>
        </authorList>
    </citation>
    <scope>NUCLEOTIDE SEQUENCE [LARGE SCALE GENOMIC DNA]</scope>
    <source>
        <strain evidence="1 2">JC230</strain>
    </source>
</reference>
<protein>
    <submittedName>
        <fullName evidence="1">Uncharacterized protein</fullName>
    </submittedName>
</protein>
<dbReference type="EMBL" id="JNUP01000063">
    <property type="protein sequence ID" value="KGE72070.1"/>
    <property type="molecule type" value="Genomic_DNA"/>
</dbReference>
<dbReference type="Proteomes" id="UP000029692">
    <property type="component" value="Unassembled WGS sequence"/>
</dbReference>
<dbReference type="RefSeq" id="WP_156104625.1">
    <property type="nucleotide sequence ID" value="NZ_JNUP01000063.1"/>
</dbReference>